<organism evidence="2">
    <name type="scientific">Sinorhizobium medicae</name>
    <dbReference type="NCBI Taxonomy" id="110321"/>
    <lineage>
        <taxon>Bacteria</taxon>
        <taxon>Pseudomonadati</taxon>
        <taxon>Pseudomonadota</taxon>
        <taxon>Alphaproteobacteria</taxon>
        <taxon>Hyphomicrobiales</taxon>
        <taxon>Rhizobiaceae</taxon>
        <taxon>Sinorhizobium/Ensifer group</taxon>
        <taxon>Sinorhizobium</taxon>
    </lineage>
</organism>
<gene>
    <name evidence="2" type="ORF">EMEDMD4_300023</name>
</gene>
<dbReference type="Proteomes" id="UP000507954">
    <property type="component" value="Unassembled WGS sequence"/>
</dbReference>
<sequence>MEKRPDTAPFPPRPTKARLLPQDALQGSARIEQALGKLKRFERVALRCEKTKRLCNPRSPSPPASSCSNPSTRPRLDTQCVSNLDTELHGPIGAIPRRMITEKRIRDLEAAMAVKAKLRPAPRCWETCKCQKIEWCPMPESNQHSFRNSILSRARLPIPPMGLEACVISAFGIYTIVFAPVNREVSIFVNRVSLILCGTDGIACRPAPHRSQKRAGG</sequence>
<dbReference type="AlphaFoldDB" id="A0A508WW52"/>
<feature type="region of interest" description="Disordered" evidence="1">
    <location>
        <begin position="1"/>
        <end position="25"/>
    </location>
</feature>
<dbReference type="EMBL" id="CABFNB010000096">
    <property type="protein sequence ID" value="VTZ61657.1"/>
    <property type="molecule type" value="Genomic_DNA"/>
</dbReference>
<accession>A0A508WW52</accession>
<evidence type="ECO:0000256" key="1">
    <source>
        <dbReference type="SAM" id="MobiDB-lite"/>
    </source>
</evidence>
<protein>
    <submittedName>
        <fullName evidence="2">Uncharacterized protein</fullName>
    </submittedName>
</protein>
<feature type="region of interest" description="Disordered" evidence="1">
    <location>
        <begin position="55"/>
        <end position="74"/>
    </location>
</feature>
<name>A0A508WW52_9HYPH</name>
<reference evidence="2" key="1">
    <citation type="submission" date="2019-06" db="EMBL/GenBank/DDBJ databases">
        <authorList>
            <person name="Le Quere A."/>
            <person name="Colella S."/>
        </authorList>
    </citation>
    <scope>NUCLEOTIDE SEQUENCE</scope>
    <source>
        <strain evidence="2">EmedicaeMD41</strain>
    </source>
</reference>
<evidence type="ECO:0000313" key="2">
    <source>
        <dbReference type="EMBL" id="VTZ61657.1"/>
    </source>
</evidence>
<proteinExistence type="predicted"/>